<evidence type="ECO:0000313" key="1">
    <source>
        <dbReference type="EMBL" id="GHI01624.1"/>
    </source>
</evidence>
<gene>
    <name evidence="1" type="ORF">AM1BK_51660</name>
</gene>
<name>A0ABQ3NCL1_9BACI</name>
<protein>
    <recommendedName>
        <fullName evidence="3">DUF3992 domain-containing protein</fullName>
    </recommendedName>
</protein>
<evidence type="ECO:0000313" key="2">
    <source>
        <dbReference type="Proteomes" id="UP000637074"/>
    </source>
</evidence>
<dbReference type="RefSeq" id="WP_191277267.1">
    <property type="nucleotide sequence ID" value="NZ_BNDS01000051.1"/>
</dbReference>
<keyword evidence="2" id="KW-1185">Reference proteome</keyword>
<organism evidence="1 2">
    <name type="scientific">Neobacillus kokaensis</name>
    <dbReference type="NCBI Taxonomy" id="2759023"/>
    <lineage>
        <taxon>Bacteria</taxon>
        <taxon>Bacillati</taxon>
        <taxon>Bacillota</taxon>
        <taxon>Bacilli</taxon>
        <taxon>Bacillales</taxon>
        <taxon>Bacillaceae</taxon>
        <taxon>Neobacillus</taxon>
    </lineage>
</organism>
<sequence length="115" mass="11871">MGLRCLCDVSVALCPEIGLVGFNNTVEFLVNVTGLCENCTATCSLSNSGTCTLTSTDVSTPSESIPVGPGETLVTANVIIQECPITVTLTVTCLDEFGRITCTESADCPISNCVA</sequence>
<comment type="caution">
    <text evidence="1">The sequence shown here is derived from an EMBL/GenBank/DDBJ whole genome shotgun (WGS) entry which is preliminary data.</text>
</comment>
<accession>A0ABQ3NCL1</accession>
<dbReference type="Proteomes" id="UP000637074">
    <property type="component" value="Unassembled WGS sequence"/>
</dbReference>
<dbReference type="EMBL" id="BNDS01000051">
    <property type="protein sequence ID" value="GHI01624.1"/>
    <property type="molecule type" value="Genomic_DNA"/>
</dbReference>
<evidence type="ECO:0008006" key="3">
    <source>
        <dbReference type="Google" id="ProtNLM"/>
    </source>
</evidence>
<reference evidence="1 2" key="1">
    <citation type="journal article" date="2022" name="Int. J. Syst. Evol. Microbiol.">
        <title>Neobacillus kokaensis sp. nov., isolated from soil.</title>
        <authorList>
            <person name="Yuki K."/>
            <person name="Matsubara H."/>
            <person name="Yamaguchi S."/>
        </authorList>
    </citation>
    <scope>NUCLEOTIDE SEQUENCE [LARGE SCALE GENOMIC DNA]</scope>
    <source>
        <strain evidence="1 2">LOB 377</strain>
    </source>
</reference>
<proteinExistence type="predicted"/>